<accession>A0A8H3AIL0</accession>
<dbReference type="EMBL" id="CAJMWZ010000891">
    <property type="protein sequence ID" value="CAE6427683.1"/>
    <property type="molecule type" value="Genomic_DNA"/>
</dbReference>
<comment type="caution">
    <text evidence="1">The sequence shown here is derived from an EMBL/GenBank/DDBJ whole genome shotgun (WGS) entry which is preliminary data.</text>
</comment>
<sequence length="366" mass="42149">MLPIQLDDSYKSHLTFVDRIEKELGYYEYKSAQSLLDGLEQQLRADYDQKLVEQRKTEAQLHQELQKSQLEYSFLRSQLQLQENIEQSQVVQTLSDLNRMIEDLGRSISSYLCDEYVAKIFGMDLADVTALHALDLPALKSLAGHIPGRTSFVQTSDGHGMQIECFLDYMIRNKICLHLTQEIFLLFHPGISPSLNQVLRATFENIQKQVPQVLAGKWRSNTFKHISEPEQRRLTVDQHINFQLNKLIDNEIMPLTKCVFGKDITMRAEHHNLLRVIIQRAWDWNSKLKEDIIMLGEFSQVTYPHYSRFDPVVMEEFEASPRNPPPVKILGTLALGLKSQRAMGEGNPVEETMVCKAVVLTKNVYA</sequence>
<evidence type="ECO:0000313" key="1">
    <source>
        <dbReference type="EMBL" id="CAE6427683.1"/>
    </source>
</evidence>
<reference evidence="1" key="1">
    <citation type="submission" date="2021-01" db="EMBL/GenBank/DDBJ databases">
        <authorList>
            <person name="Kaushik A."/>
        </authorList>
    </citation>
    <scope>NUCLEOTIDE SEQUENCE</scope>
    <source>
        <strain evidence="1">Type strain: AG8-Rh-89/</strain>
    </source>
</reference>
<evidence type="ECO:0000313" key="2">
    <source>
        <dbReference type="Proteomes" id="UP000663850"/>
    </source>
</evidence>
<name>A0A8H3AIL0_9AGAM</name>
<organism evidence="1 2">
    <name type="scientific">Rhizoctonia solani</name>
    <dbReference type="NCBI Taxonomy" id="456999"/>
    <lineage>
        <taxon>Eukaryota</taxon>
        <taxon>Fungi</taxon>
        <taxon>Dikarya</taxon>
        <taxon>Basidiomycota</taxon>
        <taxon>Agaricomycotina</taxon>
        <taxon>Agaricomycetes</taxon>
        <taxon>Cantharellales</taxon>
        <taxon>Ceratobasidiaceae</taxon>
        <taxon>Rhizoctonia</taxon>
    </lineage>
</organism>
<dbReference type="AlphaFoldDB" id="A0A8H3AIL0"/>
<dbReference type="Proteomes" id="UP000663850">
    <property type="component" value="Unassembled WGS sequence"/>
</dbReference>
<proteinExistence type="predicted"/>
<gene>
    <name evidence="1" type="ORF">RDB_LOCUS16514</name>
</gene>
<protein>
    <submittedName>
        <fullName evidence="1">Uncharacterized protein</fullName>
    </submittedName>
</protein>